<reference evidence="2 3" key="1">
    <citation type="submission" date="2016-10" db="EMBL/GenBank/DDBJ databases">
        <authorList>
            <person name="de Groot N.N."/>
        </authorList>
    </citation>
    <scope>NUCLEOTIDE SEQUENCE [LARGE SCALE GENOMIC DNA]</scope>
    <source>
        <strain evidence="2 3">DSM 19803</strain>
    </source>
</reference>
<accession>A0A1G7URB2</accession>
<evidence type="ECO:0000313" key="3">
    <source>
        <dbReference type="Proteomes" id="UP000199296"/>
    </source>
</evidence>
<name>A0A1G7URB2_9FLAO</name>
<dbReference type="InterPro" id="IPR022134">
    <property type="entry name" value="DUF3667"/>
</dbReference>
<sequence>MLVFSEKMKLRLRLYPRPKRFQHRAERCLNCEHSLDISDRYCPYCGQKNSTKALNLKELITEFFAGLISYDSRFRKSVTALACSPGKLSREYIQGKRIKYVNPFRFFISTAIVFFIIVSWMNREELRDIKILSGEEIEANPEIINSDLEFVKNLPDSKITNYIKEHPKTDYSEAIQALGMEDTMMNRVKFEFMFGYSRIIENPTGFVNFLLPKFPFFLFFFIPLFTLFSTLFYIRRKIPYSHHLIFNYNQQTVFLILLFLALTLDFISFWIWLLVYFFYLYKSMRKFYKQGRFKTIFKQLVIMNLYWISALLVLSSLATLSIIFF</sequence>
<keyword evidence="1" id="KW-1133">Transmembrane helix</keyword>
<evidence type="ECO:0000256" key="1">
    <source>
        <dbReference type="SAM" id="Phobius"/>
    </source>
</evidence>
<keyword evidence="1" id="KW-0812">Transmembrane</keyword>
<dbReference type="AlphaFoldDB" id="A0A1G7URB2"/>
<evidence type="ECO:0000313" key="2">
    <source>
        <dbReference type="EMBL" id="SDG49240.1"/>
    </source>
</evidence>
<evidence type="ECO:0008006" key="4">
    <source>
        <dbReference type="Google" id="ProtNLM"/>
    </source>
</evidence>
<dbReference type="Proteomes" id="UP000199296">
    <property type="component" value="Unassembled WGS sequence"/>
</dbReference>
<dbReference type="STRING" id="470826.SAMN04488027_102195"/>
<feature type="transmembrane region" description="Helical" evidence="1">
    <location>
        <begin position="216"/>
        <end position="234"/>
    </location>
</feature>
<dbReference type="EMBL" id="FNCW01000002">
    <property type="protein sequence ID" value="SDG49240.1"/>
    <property type="molecule type" value="Genomic_DNA"/>
</dbReference>
<keyword evidence="1" id="KW-0472">Membrane</keyword>
<feature type="transmembrane region" description="Helical" evidence="1">
    <location>
        <begin position="254"/>
        <end position="279"/>
    </location>
</feature>
<dbReference type="Pfam" id="PF12412">
    <property type="entry name" value="DUF3667"/>
    <property type="match status" value="1"/>
</dbReference>
<keyword evidence="3" id="KW-1185">Reference proteome</keyword>
<organism evidence="2 3">
    <name type="scientific">Psychroflexus sediminis</name>
    <dbReference type="NCBI Taxonomy" id="470826"/>
    <lineage>
        <taxon>Bacteria</taxon>
        <taxon>Pseudomonadati</taxon>
        <taxon>Bacteroidota</taxon>
        <taxon>Flavobacteriia</taxon>
        <taxon>Flavobacteriales</taxon>
        <taxon>Flavobacteriaceae</taxon>
        <taxon>Psychroflexus</taxon>
    </lineage>
</organism>
<protein>
    <recommendedName>
        <fullName evidence="4">DUF3667 domain-containing protein</fullName>
    </recommendedName>
</protein>
<gene>
    <name evidence="2" type="ORF">SAMN04488027_102195</name>
</gene>
<feature type="transmembrane region" description="Helical" evidence="1">
    <location>
        <begin position="104"/>
        <end position="121"/>
    </location>
</feature>
<proteinExistence type="predicted"/>
<feature type="transmembrane region" description="Helical" evidence="1">
    <location>
        <begin position="300"/>
        <end position="324"/>
    </location>
</feature>